<evidence type="ECO:0000313" key="3">
    <source>
        <dbReference type="Proteomes" id="UP001596957"/>
    </source>
</evidence>
<keyword evidence="1" id="KW-0472">Membrane</keyword>
<proteinExistence type="predicted"/>
<sequence length="80" mass="8931">MTAAGGRRRLWRWALAVWTVTVVVGGGLTLWLQDSAEPQRPAGWEENEDSPAPLLRYDLPSSCPSIKEGEDGLCFIRHRP</sequence>
<dbReference type="Proteomes" id="UP001596957">
    <property type="component" value="Unassembled WGS sequence"/>
</dbReference>
<keyword evidence="1" id="KW-1133">Transmembrane helix</keyword>
<dbReference type="EMBL" id="JBHTEC010000001">
    <property type="protein sequence ID" value="MFD0281336.1"/>
    <property type="molecule type" value="Genomic_DNA"/>
</dbReference>
<organism evidence="2 3">
    <name type="scientific">Streptomyces lutosisoli</name>
    <dbReference type="NCBI Taxonomy" id="2665721"/>
    <lineage>
        <taxon>Bacteria</taxon>
        <taxon>Bacillati</taxon>
        <taxon>Actinomycetota</taxon>
        <taxon>Actinomycetes</taxon>
        <taxon>Kitasatosporales</taxon>
        <taxon>Streptomycetaceae</taxon>
        <taxon>Streptomyces</taxon>
    </lineage>
</organism>
<keyword evidence="1" id="KW-0812">Transmembrane</keyword>
<keyword evidence="3" id="KW-1185">Reference proteome</keyword>
<feature type="transmembrane region" description="Helical" evidence="1">
    <location>
        <begin position="12"/>
        <end position="32"/>
    </location>
</feature>
<gene>
    <name evidence="2" type="ORF">ACFQZP_06560</name>
</gene>
<name>A0ABW2VE50_9ACTN</name>
<evidence type="ECO:0000256" key="1">
    <source>
        <dbReference type="SAM" id="Phobius"/>
    </source>
</evidence>
<dbReference type="RefSeq" id="WP_381258009.1">
    <property type="nucleotide sequence ID" value="NZ_JBHTBI010000022.1"/>
</dbReference>
<accession>A0ABW2VE50</accession>
<evidence type="ECO:0000313" key="2">
    <source>
        <dbReference type="EMBL" id="MFD0281336.1"/>
    </source>
</evidence>
<comment type="caution">
    <text evidence="2">The sequence shown here is derived from an EMBL/GenBank/DDBJ whole genome shotgun (WGS) entry which is preliminary data.</text>
</comment>
<protein>
    <submittedName>
        <fullName evidence="2">Uncharacterized protein</fullName>
    </submittedName>
</protein>
<reference evidence="3" key="1">
    <citation type="journal article" date="2019" name="Int. J. Syst. Evol. Microbiol.">
        <title>The Global Catalogue of Microorganisms (GCM) 10K type strain sequencing project: providing services to taxonomists for standard genome sequencing and annotation.</title>
        <authorList>
            <consortium name="The Broad Institute Genomics Platform"/>
            <consortium name="The Broad Institute Genome Sequencing Center for Infectious Disease"/>
            <person name="Wu L."/>
            <person name="Ma J."/>
        </authorList>
    </citation>
    <scope>NUCLEOTIDE SEQUENCE [LARGE SCALE GENOMIC DNA]</scope>
    <source>
        <strain evidence="3">CGMCC 4.7198</strain>
    </source>
</reference>